<evidence type="ECO:0000313" key="2">
    <source>
        <dbReference type="EMBL" id="GAA4402993.1"/>
    </source>
</evidence>
<dbReference type="EMBL" id="BAABFR010000104">
    <property type="protein sequence ID" value="GAA4402993.1"/>
    <property type="molecule type" value="Genomic_DNA"/>
</dbReference>
<evidence type="ECO:0000313" key="3">
    <source>
        <dbReference type="Proteomes" id="UP001500635"/>
    </source>
</evidence>
<proteinExistence type="predicted"/>
<organism evidence="2 3">
    <name type="scientific">Tsukamurella soli</name>
    <dbReference type="NCBI Taxonomy" id="644556"/>
    <lineage>
        <taxon>Bacteria</taxon>
        <taxon>Bacillati</taxon>
        <taxon>Actinomycetota</taxon>
        <taxon>Actinomycetes</taxon>
        <taxon>Mycobacteriales</taxon>
        <taxon>Tsukamurellaceae</taxon>
        <taxon>Tsukamurella</taxon>
    </lineage>
</organism>
<comment type="caution">
    <text evidence="2">The sequence shown here is derived from an EMBL/GenBank/DDBJ whole genome shotgun (WGS) entry which is preliminary data.</text>
</comment>
<dbReference type="Pfam" id="PF09348">
    <property type="entry name" value="DUF1990"/>
    <property type="match status" value="1"/>
</dbReference>
<protein>
    <recommendedName>
        <fullName evidence="1">DUF1990 domain-containing protein</fullName>
    </recommendedName>
</protein>
<accession>A0ABP8K9W7</accession>
<name>A0ABP8K9W7_9ACTN</name>
<feature type="domain" description="DUF1990" evidence="1">
    <location>
        <begin position="45"/>
        <end position="203"/>
    </location>
</feature>
<reference evidence="3" key="1">
    <citation type="journal article" date="2019" name="Int. J. Syst. Evol. Microbiol.">
        <title>The Global Catalogue of Microorganisms (GCM) 10K type strain sequencing project: providing services to taxonomists for standard genome sequencing and annotation.</title>
        <authorList>
            <consortium name="The Broad Institute Genomics Platform"/>
            <consortium name="The Broad Institute Genome Sequencing Center for Infectious Disease"/>
            <person name="Wu L."/>
            <person name="Ma J."/>
        </authorList>
    </citation>
    <scope>NUCLEOTIDE SEQUENCE [LARGE SCALE GENOMIC DNA]</scope>
    <source>
        <strain evidence="3">JCM 17688</strain>
    </source>
</reference>
<keyword evidence="3" id="KW-1185">Reference proteome</keyword>
<evidence type="ECO:0000259" key="1">
    <source>
        <dbReference type="Pfam" id="PF09348"/>
    </source>
</evidence>
<dbReference type="Proteomes" id="UP001500635">
    <property type="component" value="Unassembled WGS sequence"/>
</dbReference>
<dbReference type="InterPro" id="IPR018960">
    <property type="entry name" value="DUF1990"/>
</dbReference>
<gene>
    <name evidence="2" type="ORF">GCM10023147_44040</name>
</gene>
<dbReference type="PANTHER" id="PTHR34202:SF1">
    <property type="entry name" value="UPF0548 PROTEIN"/>
    <property type="match status" value="1"/>
</dbReference>
<dbReference type="PANTHER" id="PTHR34202">
    <property type="entry name" value="UPF0548 PROTEIN"/>
    <property type="match status" value="1"/>
</dbReference>
<sequence>MVLSTFATRALLTIEVASKHIVAGGSVERVIDQRRSEEPEPPAFTYPDVGATAPGRRPPAGWHVLRHDRVVGRGPERFAQVREQVLSYVMQRGAGLDVEASTPRAAPGTSLRLRFQGIGRLLPALPCRVVYVLDSPTVAGFAYGTLPGHPESGEELFAVELRSDGAVSASVYAFSRPGNRLVALGGPFARMLQNLFARRYLAAVTPRDAGAAPRGPVRAHG</sequence>